<evidence type="ECO:0000313" key="1">
    <source>
        <dbReference type="EnsemblProtists" id="HpaP801582"/>
    </source>
</evidence>
<keyword evidence="2" id="KW-1185">Reference proteome</keyword>
<proteinExistence type="predicted"/>
<dbReference type="Proteomes" id="UP000011713">
    <property type="component" value="Unassembled WGS sequence"/>
</dbReference>
<dbReference type="EnsemblProtists" id="HpaT801582">
    <property type="protein sequence ID" value="HpaP801582"/>
    <property type="gene ID" value="HpaG801582"/>
</dbReference>
<protein>
    <submittedName>
        <fullName evidence="1">Uncharacterized protein</fullName>
    </submittedName>
</protein>
<evidence type="ECO:0000313" key="2">
    <source>
        <dbReference type="Proteomes" id="UP000011713"/>
    </source>
</evidence>
<reference evidence="1" key="2">
    <citation type="submission" date="2015-06" db="UniProtKB">
        <authorList>
            <consortium name="EnsemblProtists"/>
        </authorList>
    </citation>
    <scope>IDENTIFICATION</scope>
    <source>
        <strain evidence="1">Emoy2</strain>
    </source>
</reference>
<reference evidence="2" key="1">
    <citation type="journal article" date="2010" name="Science">
        <title>Signatures of adaptation to obligate biotrophy in the Hyaloperonospora arabidopsidis genome.</title>
        <authorList>
            <person name="Baxter L."/>
            <person name="Tripathy S."/>
            <person name="Ishaque N."/>
            <person name="Boot N."/>
            <person name="Cabral A."/>
            <person name="Kemen E."/>
            <person name="Thines M."/>
            <person name="Ah-Fong A."/>
            <person name="Anderson R."/>
            <person name="Badejoko W."/>
            <person name="Bittner-Eddy P."/>
            <person name="Boore J.L."/>
            <person name="Chibucos M.C."/>
            <person name="Coates M."/>
            <person name="Dehal P."/>
            <person name="Delehaunty K."/>
            <person name="Dong S."/>
            <person name="Downton P."/>
            <person name="Dumas B."/>
            <person name="Fabro G."/>
            <person name="Fronick C."/>
            <person name="Fuerstenberg S.I."/>
            <person name="Fulton L."/>
            <person name="Gaulin E."/>
            <person name="Govers F."/>
            <person name="Hughes L."/>
            <person name="Humphray S."/>
            <person name="Jiang R.H."/>
            <person name="Judelson H."/>
            <person name="Kamoun S."/>
            <person name="Kyung K."/>
            <person name="Meijer H."/>
            <person name="Minx P."/>
            <person name="Morris P."/>
            <person name="Nelson J."/>
            <person name="Phuntumart V."/>
            <person name="Qutob D."/>
            <person name="Rehmany A."/>
            <person name="Rougon-Cardoso A."/>
            <person name="Ryden P."/>
            <person name="Torto-Alalibo T."/>
            <person name="Studholme D."/>
            <person name="Wang Y."/>
            <person name="Win J."/>
            <person name="Wood J."/>
            <person name="Clifton S.W."/>
            <person name="Rogers J."/>
            <person name="Van den Ackerveken G."/>
            <person name="Jones J.D."/>
            <person name="McDowell J.M."/>
            <person name="Beynon J."/>
            <person name="Tyler B.M."/>
        </authorList>
    </citation>
    <scope>NUCLEOTIDE SEQUENCE [LARGE SCALE GENOMIC DNA]</scope>
    <source>
        <strain evidence="2">Emoy2</strain>
    </source>
</reference>
<name>M4B5N2_HYAAE</name>
<sequence>MGKLTPTSRAPCQRCYRPWRRILRIQFTLHHCARGGSTAVVVSKIRAVTARCTHFGSDGEESGASRSRLPSP</sequence>
<dbReference type="AlphaFoldDB" id="M4B5N2"/>
<organism evidence="1 2">
    <name type="scientific">Hyaloperonospora arabidopsidis (strain Emoy2)</name>
    <name type="common">Downy mildew agent</name>
    <name type="synonym">Peronospora arabidopsidis</name>
    <dbReference type="NCBI Taxonomy" id="559515"/>
    <lineage>
        <taxon>Eukaryota</taxon>
        <taxon>Sar</taxon>
        <taxon>Stramenopiles</taxon>
        <taxon>Oomycota</taxon>
        <taxon>Peronosporomycetes</taxon>
        <taxon>Peronosporales</taxon>
        <taxon>Peronosporaceae</taxon>
        <taxon>Hyaloperonospora</taxon>
    </lineage>
</organism>
<dbReference type="HOGENOM" id="CLU_2727657_0_0_1"/>
<dbReference type="EMBL" id="JH598461">
    <property type="status" value="NOT_ANNOTATED_CDS"/>
    <property type="molecule type" value="Genomic_DNA"/>
</dbReference>
<accession>M4B5N2</accession>
<dbReference type="VEuPathDB" id="FungiDB:HpaG801582"/>
<dbReference type="InParanoid" id="M4B5N2"/>